<name>A0ABW1PT86_9FLAO</name>
<accession>A0ABW1PT86</accession>
<keyword evidence="4 7" id="KW-0812">Transmembrane</keyword>
<feature type="region of interest" description="Disordered" evidence="8">
    <location>
        <begin position="1"/>
        <end position="23"/>
    </location>
</feature>
<evidence type="ECO:0000256" key="2">
    <source>
        <dbReference type="ARBA" id="ARBA00005811"/>
    </source>
</evidence>
<protein>
    <submittedName>
        <fullName evidence="10">ExbD/TolR family protein</fullName>
    </submittedName>
</protein>
<proteinExistence type="inferred from homology"/>
<evidence type="ECO:0000256" key="7">
    <source>
        <dbReference type="RuleBase" id="RU003879"/>
    </source>
</evidence>
<dbReference type="InterPro" id="IPR003400">
    <property type="entry name" value="ExbD"/>
</dbReference>
<dbReference type="Proteomes" id="UP001596287">
    <property type="component" value="Unassembled WGS sequence"/>
</dbReference>
<evidence type="ECO:0000256" key="5">
    <source>
        <dbReference type="ARBA" id="ARBA00022989"/>
    </source>
</evidence>
<keyword evidence="6 9" id="KW-0472">Membrane</keyword>
<comment type="subcellular location">
    <subcellularLocation>
        <location evidence="1">Cell membrane</location>
        <topology evidence="1">Single-pass membrane protein</topology>
    </subcellularLocation>
    <subcellularLocation>
        <location evidence="7">Cell membrane</location>
        <topology evidence="7">Single-pass type II membrane protein</topology>
    </subcellularLocation>
</comment>
<evidence type="ECO:0000256" key="1">
    <source>
        <dbReference type="ARBA" id="ARBA00004162"/>
    </source>
</evidence>
<keyword evidence="7" id="KW-0653">Protein transport</keyword>
<sequence length="191" mass="20655">MAELNTGDGGGKKGGGKVRSKKSNPGVDLTAMVDLAFLLITFFILTTTLSKPQSMNLALPDEPKADDPVPPETPAWRTLTLVLGSDDKLVWYSGRADGPPLDGPAVSTYGKAGIRDLILSKKKGVDDRNKAEGADLEKSGITIILKPSEKSNYKNFVDILDEMAITKVKKYATVDITPEDIKMLETNNIYN</sequence>
<keyword evidence="11" id="KW-1185">Reference proteome</keyword>
<keyword evidence="7" id="KW-0813">Transport</keyword>
<evidence type="ECO:0000256" key="4">
    <source>
        <dbReference type="ARBA" id="ARBA00022692"/>
    </source>
</evidence>
<evidence type="ECO:0000256" key="9">
    <source>
        <dbReference type="SAM" id="Phobius"/>
    </source>
</evidence>
<comment type="caution">
    <text evidence="10">The sequence shown here is derived from an EMBL/GenBank/DDBJ whole genome shotgun (WGS) entry which is preliminary data.</text>
</comment>
<evidence type="ECO:0000256" key="6">
    <source>
        <dbReference type="ARBA" id="ARBA00023136"/>
    </source>
</evidence>
<dbReference type="RefSeq" id="WP_379793274.1">
    <property type="nucleotide sequence ID" value="NZ_JBHSQB010000020.1"/>
</dbReference>
<dbReference type="PANTHER" id="PTHR30558:SF3">
    <property type="entry name" value="BIOPOLYMER TRANSPORT PROTEIN EXBD-RELATED"/>
    <property type="match status" value="1"/>
</dbReference>
<evidence type="ECO:0000256" key="3">
    <source>
        <dbReference type="ARBA" id="ARBA00022475"/>
    </source>
</evidence>
<dbReference type="PANTHER" id="PTHR30558">
    <property type="entry name" value="EXBD MEMBRANE COMPONENT OF PMF-DRIVEN MACROMOLECULE IMPORT SYSTEM"/>
    <property type="match status" value="1"/>
</dbReference>
<dbReference type="EMBL" id="JBHSQB010000020">
    <property type="protein sequence ID" value="MFC6098268.1"/>
    <property type="molecule type" value="Genomic_DNA"/>
</dbReference>
<dbReference type="Pfam" id="PF02472">
    <property type="entry name" value="ExbD"/>
    <property type="match status" value="1"/>
</dbReference>
<evidence type="ECO:0000313" key="10">
    <source>
        <dbReference type="EMBL" id="MFC6098268.1"/>
    </source>
</evidence>
<comment type="similarity">
    <text evidence="2 7">Belongs to the ExbD/TolR family.</text>
</comment>
<organism evidence="10 11">
    <name type="scientific">Flavobacterium qiangtangense</name>
    <dbReference type="NCBI Taxonomy" id="1442595"/>
    <lineage>
        <taxon>Bacteria</taxon>
        <taxon>Pseudomonadati</taxon>
        <taxon>Bacteroidota</taxon>
        <taxon>Flavobacteriia</taxon>
        <taxon>Flavobacteriales</taxon>
        <taxon>Flavobacteriaceae</taxon>
        <taxon>Flavobacterium</taxon>
    </lineage>
</organism>
<keyword evidence="5 9" id="KW-1133">Transmembrane helix</keyword>
<keyword evidence="3" id="KW-1003">Cell membrane</keyword>
<evidence type="ECO:0000313" key="11">
    <source>
        <dbReference type="Proteomes" id="UP001596287"/>
    </source>
</evidence>
<gene>
    <name evidence="10" type="ORF">ACFPVY_16575</name>
</gene>
<reference evidence="11" key="1">
    <citation type="journal article" date="2019" name="Int. J. Syst. Evol. Microbiol.">
        <title>The Global Catalogue of Microorganisms (GCM) 10K type strain sequencing project: providing services to taxonomists for standard genome sequencing and annotation.</title>
        <authorList>
            <consortium name="The Broad Institute Genomics Platform"/>
            <consortium name="The Broad Institute Genome Sequencing Center for Infectious Disease"/>
            <person name="Wu L."/>
            <person name="Ma J."/>
        </authorList>
    </citation>
    <scope>NUCLEOTIDE SEQUENCE [LARGE SCALE GENOMIC DNA]</scope>
    <source>
        <strain evidence="11">CCUG 49679</strain>
    </source>
</reference>
<evidence type="ECO:0000256" key="8">
    <source>
        <dbReference type="SAM" id="MobiDB-lite"/>
    </source>
</evidence>
<feature type="transmembrane region" description="Helical" evidence="9">
    <location>
        <begin position="29"/>
        <end position="49"/>
    </location>
</feature>